<name>A0ACB9ZCM2_9PEZI</name>
<accession>A0ACB9ZCM2</accession>
<keyword evidence="2" id="KW-1185">Reference proteome</keyword>
<reference evidence="1 2" key="1">
    <citation type="journal article" date="2022" name="New Phytol.">
        <title>Ecological generalism drives hyperdiversity of secondary metabolite gene clusters in xylarialean endophytes.</title>
        <authorList>
            <person name="Franco M.E.E."/>
            <person name="Wisecaver J.H."/>
            <person name="Arnold A.E."/>
            <person name="Ju Y.M."/>
            <person name="Slot J.C."/>
            <person name="Ahrendt S."/>
            <person name="Moore L.P."/>
            <person name="Eastman K.E."/>
            <person name="Scott K."/>
            <person name="Konkel Z."/>
            <person name="Mondo S.J."/>
            <person name="Kuo A."/>
            <person name="Hayes R.D."/>
            <person name="Haridas S."/>
            <person name="Andreopoulos B."/>
            <person name="Riley R."/>
            <person name="LaButti K."/>
            <person name="Pangilinan J."/>
            <person name="Lipzen A."/>
            <person name="Amirebrahimi M."/>
            <person name="Yan J."/>
            <person name="Adam C."/>
            <person name="Keymanesh K."/>
            <person name="Ng V."/>
            <person name="Louie K."/>
            <person name="Northen T."/>
            <person name="Drula E."/>
            <person name="Henrissat B."/>
            <person name="Hsieh H.M."/>
            <person name="Youens-Clark K."/>
            <person name="Lutzoni F."/>
            <person name="Miadlikowska J."/>
            <person name="Eastwood D.C."/>
            <person name="Hamelin R.C."/>
            <person name="Grigoriev I.V."/>
            <person name="U'Ren J.M."/>
        </authorList>
    </citation>
    <scope>NUCLEOTIDE SEQUENCE [LARGE SCALE GENOMIC DNA]</scope>
    <source>
        <strain evidence="1 2">CBS 119005</strain>
    </source>
</reference>
<protein>
    <submittedName>
        <fullName evidence="1">Fungal-specific transcription factor domain-containing protein</fullName>
    </submittedName>
</protein>
<gene>
    <name evidence="1" type="ORF">F4820DRAFT_409616</name>
</gene>
<dbReference type="EMBL" id="MU393437">
    <property type="protein sequence ID" value="KAI4868535.1"/>
    <property type="molecule type" value="Genomic_DNA"/>
</dbReference>
<organism evidence="1 2">
    <name type="scientific">Hypoxylon rubiginosum</name>
    <dbReference type="NCBI Taxonomy" id="110542"/>
    <lineage>
        <taxon>Eukaryota</taxon>
        <taxon>Fungi</taxon>
        <taxon>Dikarya</taxon>
        <taxon>Ascomycota</taxon>
        <taxon>Pezizomycotina</taxon>
        <taxon>Sordariomycetes</taxon>
        <taxon>Xylariomycetidae</taxon>
        <taxon>Xylariales</taxon>
        <taxon>Hypoxylaceae</taxon>
        <taxon>Hypoxylon</taxon>
    </lineage>
</organism>
<comment type="caution">
    <text evidence="1">The sequence shown here is derived from an EMBL/GenBank/DDBJ whole genome shotgun (WGS) entry which is preliminary data.</text>
</comment>
<proteinExistence type="predicted"/>
<evidence type="ECO:0000313" key="2">
    <source>
        <dbReference type="Proteomes" id="UP001497700"/>
    </source>
</evidence>
<evidence type="ECO:0000313" key="1">
    <source>
        <dbReference type="EMBL" id="KAI4868535.1"/>
    </source>
</evidence>
<sequence length="593" mass="66663">MEGVHPPQRKACDLCYRRKIKCDGQKPRCTTCVVHNSDCTYDAASRKTPSRKQVAVQRQRRECDLQSRVETLERQLGAVLEKVEKLERRQDASSSATLAYSEDAAGLANQASGLPDLPSFREVLPVVERYLATFNSVLPLFHPATLLQTVKSWYQNPHSRDPVTWAVINIVLAVVHHTSGPGDWSPIGNTATYLNNVQSVLTEIIMRQTDLVNVQVLLGLAILFWSAEDSGPALILIGTALRLAHSLGLHTRKSSKHYSPTMAMQRNRVFWIAYILDRDISLQTKLAPVQLDSDIDLDLPPSEAEEDLAGFIFAADGHTNVNYFRARVELARIQGNVYEYIFSVSAQNLSSEERAQNTTHILRSLDDWSSRIPPGFHAATLSQPYYPELSRYFCILYSTRLSCRSLLSFGSASDSFHYSEWMKRLQEYGGEVATGQVVSHAPVPPGWQTLADASREYIKLFETVTSTDTFFMRMTLCAYTSSLITLIANRIFNAHHDAIESDMEITKKAMMNLDGRVKQSGSQVRDALERLWSCVDLISCQNIPLSPRSPRLSFLGGELRTGFVEPPGYQYLENDVLMPSTDLNWASLFDERI</sequence>
<dbReference type="Proteomes" id="UP001497700">
    <property type="component" value="Unassembled WGS sequence"/>
</dbReference>